<protein>
    <submittedName>
        <fullName evidence="1">Uncharacterized protein</fullName>
    </submittedName>
</protein>
<comment type="caution">
    <text evidence="1">The sequence shown here is derived from an EMBL/GenBank/DDBJ whole genome shotgun (WGS) entry which is preliminary data.</text>
</comment>
<keyword evidence="2" id="KW-1185">Reference proteome</keyword>
<gene>
    <name evidence="1" type="ORF">BJ138DRAFT_1058909</name>
</gene>
<sequence>MSRKTSTIVRLNDVVLGSFALMPSSDTLNHLIRYLSTWSGSDKFFTLIQYTLKLIVPFLHLRARLQHRAGLKKDATSSTAASFSSFASIIGDSKMLGRMWGLLPIVQWLSSIERNPPPTRALLTIERLQGWSMLAYYPLEHLYYLRAHDLIPATIPTLSTLFGRSTKRISLNAGTLVMWSCRFWALYVILQFAHLKEDRKLLIMREKNLKKGKGPTEADSEDLSNRWDAYWNELVANASNLPLAIHWSLERGLYSSEILTTVLSLVNGIASFRSGWRATALSSPKTPSQAATQSATAPEMAIEMAEISAHH</sequence>
<dbReference type="Proteomes" id="UP000790377">
    <property type="component" value="Unassembled WGS sequence"/>
</dbReference>
<evidence type="ECO:0000313" key="1">
    <source>
        <dbReference type="EMBL" id="KAH7913540.1"/>
    </source>
</evidence>
<evidence type="ECO:0000313" key="2">
    <source>
        <dbReference type="Proteomes" id="UP000790377"/>
    </source>
</evidence>
<proteinExistence type="predicted"/>
<name>A0ACB8AJU0_9AGAM</name>
<dbReference type="EMBL" id="MU267629">
    <property type="protein sequence ID" value="KAH7913540.1"/>
    <property type="molecule type" value="Genomic_DNA"/>
</dbReference>
<accession>A0ACB8AJU0</accession>
<organism evidence="1 2">
    <name type="scientific">Hygrophoropsis aurantiaca</name>
    <dbReference type="NCBI Taxonomy" id="72124"/>
    <lineage>
        <taxon>Eukaryota</taxon>
        <taxon>Fungi</taxon>
        <taxon>Dikarya</taxon>
        <taxon>Basidiomycota</taxon>
        <taxon>Agaricomycotina</taxon>
        <taxon>Agaricomycetes</taxon>
        <taxon>Agaricomycetidae</taxon>
        <taxon>Boletales</taxon>
        <taxon>Coniophorineae</taxon>
        <taxon>Hygrophoropsidaceae</taxon>
        <taxon>Hygrophoropsis</taxon>
    </lineage>
</organism>
<reference evidence="1" key="1">
    <citation type="journal article" date="2021" name="New Phytol.">
        <title>Evolutionary innovations through gain and loss of genes in the ectomycorrhizal Boletales.</title>
        <authorList>
            <person name="Wu G."/>
            <person name="Miyauchi S."/>
            <person name="Morin E."/>
            <person name="Kuo A."/>
            <person name="Drula E."/>
            <person name="Varga T."/>
            <person name="Kohler A."/>
            <person name="Feng B."/>
            <person name="Cao Y."/>
            <person name="Lipzen A."/>
            <person name="Daum C."/>
            <person name="Hundley H."/>
            <person name="Pangilinan J."/>
            <person name="Johnson J."/>
            <person name="Barry K."/>
            <person name="LaButti K."/>
            <person name="Ng V."/>
            <person name="Ahrendt S."/>
            <person name="Min B."/>
            <person name="Choi I.G."/>
            <person name="Park H."/>
            <person name="Plett J.M."/>
            <person name="Magnuson J."/>
            <person name="Spatafora J.W."/>
            <person name="Nagy L.G."/>
            <person name="Henrissat B."/>
            <person name="Grigoriev I.V."/>
            <person name="Yang Z.L."/>
            <person name="Xu J."/>
            <person name="Martin F.M."/>
        </authorList>
    </citation>
    <scope>NUCLEOTIDE SEQUENCE</scope>
    <source>
        <strain evidence="1">ATCC 28755</strain>
    </source>
</reference>